<sequence>MNTTSRHRIRTADERSTDAAPVQTVLHGSVSADDAAYARRKVAALAHYVREPIAFARVKLTELRNPAVRRGSIAQGNLDVAGRAVRAQIAASTMREAVDLLVDRLRVRLARVNEHWEARRGGMPKPAPREWRHGSEPTHRPDHYPRSVEDRQIIRRKSFAQRVESADEAAFEMESMDYDFHLFTDEATGADCVIYRAGPTGYRLARTTPGATPEPGPLAVPLTVSPVAAPNLSLPDAENRLEATGWPFVFFVDSETRRGSVLYHRYDGHYGLITSAEQSPGAAGPGA</sequence>
<evidence type="ECO:0000259" key="3">
    <source>
        <dbReference type="Pfam" id="PF16321"/>
    </source>
</evidence>
<dbReference type="InterPro" id="IPR036567">
    <property type="entry name" value="RHF-like"/>
</dbReference>
<dbReference type="AlphaFoldDB" id="A0A941EC50"/>
<dbReference type="InterPro" id="IPR050574">
    <property type="entry name" value="HPF/YfiA_ribosome-assoc"/>
</dbReference>
<feature type="domain" description="Sigma 54 modulation/S30EA ribosomal protein C-terminal" evidence="3">
    <location>
        <begin position="227"/>
        <end position="272"/>
    </location>
</feature>
<dbReference type="PANTHER" id="PTHR33231:SF1">
    <property type="entry name" value="30S RIBOSOMAL PROTEIN"/>
    <property type="match status" value="1"/>
</dbReference>
<proteinExistence type="predicted"/>
<protein>
    <submittedName>
        <fullName evidence="4">HPF/RaiA family ribosome-associated protein</fullName>
    </submittedName>
</protein>
<keyword evidence="1" id="KW-0810">Translation regulation</keyword>
<dbReference type="InterPro" id="IPR003489">
    <property type="entry name" value="RHF/RaiA"/>
</dbReference>
<dbReference type="SUPFAM" id="SSF69754">
    <property type="entry name" value="Ribosome binding protein Y (YfiA homologue)"/>
    <property type="match status" value="1"/>
</dbReference>
<evidence type="ECO:0000256" key="1">
    <source>
        <dbReference type="ARBA" id="ARBA00022845"/>
    </source>
</evidence>
<dbReference type="Gene3D" id="3.30.160.100">
    <property type="entry name" value="Ribosome hibernation promotion factor-like"/>
    <property type="match status" value="1"/>
</dbReference>
<comment type="caution">
    <text evidence="4">The sequence shown here is derived from an EMBL/GenBank/DDBJ whole genome shotgun (WGS) entry which is preliminary data.</text>
</comment>
<name>A0A941EC50_9ACTN</name>
<dbReference type="InterPro" id="IPR038416">
    <property type="entry name" value="Ribosom_S30AE_C_sf"/>
</dbReference>
<feature type="region of interest" description="Disordered" evidence="2">
    <location>
        <begin position="120"/>
        <end position="145"/>
    </location>
</feature>
<dbReference type="Pfam" id="PF16321">
    <property type="entry name" value="Ribosom_S30AE_C"/>
    <property type="match status" value="2"/>
</dbReference>
<dbReference type="GO" id="GO:0045900">
    <property type="term" value="P:negative regulation of translational elongation"/>
    <property type="evidence" value="ECO:0007669"/>
    <property type="project" value="TreeGrafter"/>
</dbReference>
<reference evidence="4" key="1">
    <citation type="submission" date="2021-04" db="EMBL/GenBank/DDBJ databases">
        <title>Genome based classification of Actinospica acidithermotolerans sp. nov., an actinobacterium isolated from an Indonesian hot spring.</title>
        <authorList>
            <person name="Kusuma A.B."/>
            <person name="Putra K.E."/>
            <person name="Nafisah S."/>
            <person name="Loh J."/>
            <person name="Nouioui I."/>
            <person name="Goodfellow M."/>
        </authorList>
    </citation>
    <scope>NUCLEOTIDE SEQUENCE</scope>
    <source>
        <strain evidence="4">MGRD01-02</strain>
    </source>
</reference>
<dbReference type="RefSeq" id="WP_212519945.1">
    <property type="nucleotide sequence ID" value="NZ_JAGSOH010000066.1"/>
</dbReference>
<dbReference type="GO" id="GO:0022627">
    <property type="term" value="C:cytosolic small ribosomal subunit"/>
    <property type="evidence" value="ECO:0007669"/>
    <property type="project" value="TreeGrafter"/>
</dbReference>
<dbReference type="Pfam" id="PF02482">
    <property type="entry name" value="Ribosomal_S30AE"/>
    <property type="match status" value="1"/>
</dbReference>
<gene>
    <name evidence="4" type="ORF">KDK95_21055</name>
</gene>
<keyword evidence="5" id="KW-1185">Reference proteome</keyword>
<organism evidence="4 5">
    <name type="scientific">Actinospica acidithermotolerans</name>
    <dbReference type="NCBI Taxonomy" id="2828514"/>
    <lineage>
        <taxon>Bacteria</taxon>
        <taxon>Bacillati</taxon>
        <taxon>Actinomycetota</taxon>
        <taxon>Actinomycetes</taxon>
        <taxon>Catenulisporales</taxon>
        <taxon>Actinospicaceae</taxon>
        <taxon>Actinospica</taxon>
    </lineage>
</organism>
<feature type="domain" description="Sigma 54 modulation/S30EA ribosomal protein C-terminal" evidence="3">
    <location>
        <begin position="149"/>
        <end position="204"/>
    </location>
</feature>
<dbReference type="Proteomes" id="UP000676325">
    <property type="component" value="Unassembled WGS sequence"/>
</dbReference>
<dbReference type="GO" id="GO:0043024">
    <property type="term" value="F:ribosomal small subunit binding"/>
    <property type="evidence" value="ECO:0007669"/>
    <property type="project" value="TreeGrafter"/>
</dbReference>
<feature type="compositionally biased region" description="Basic and acidic residues" evidence="2">
    <location>
        <begin position="127"/>
        <end position="145"/>
    </location>
</feature>
<feature type="region of interest" description="Disordered" evidence="2">
    <location>
        <begin position="1"/>
        <end position="20"/>
    </location>
</feature>
<dbReference type="PANTHER" id="PTHR33231">
    <property type="entry name" value="30S RIBOSOMAL PROTEIN"/>
    <property type="match status" value="1"/>
</dbReference>
<dbReference type="Gene3D" id="3.30.505.50">
    <property type="entry name" value="Sigma 54 modulation/S30EA ribosomal protein, C-terminal domain"/>
    <property type="match status" value="2"/>
</dbReference>
<accession>A0A941EC50</accession>
<evidence type="ECO:0000313" key="5">
    <source>
        <dbReference type="Proteomes" id="UP000676325"/>
    </source>
</evidence>
<dbReference type="EMBL" id="JAGSOH010000066">
    <property type="protein sequence ID" value="MBR7828811.1"/>
    <property type="molecule type" value="Genomic_DNA"/>
</dbReference>
<evidence type="ECO:0000313" key="4">
    <source>
        <dbReference type="EMBL" id="MBR7828811.1"/>
    </source>
</evidence>
<dbReference type="InterPro" id="IPR032528">
    <property type="entry name" value="Ribosom_S30AE_C"/>
</dbReference>
<evidence type="ECO:0000256" key="2">
    <source>
        <dbReference type="SAM" id="MobiDB-lite"/>
    </source>
</evidence>